<dbReference type="PROSITE" id="PS50868">
    <property type="entry name" value="POST_SET"/>
    <property type="match status" value="1"/>
</dbReference>
<keyword evidence="3" id="KW-0808">Transferase</keyword>
<evidence type="ECO:0000256" key="3">
    <source>
        <dbReference type="ARBA" id="ARBA00022679"/>
    </source>
</evidence>
<proteinExistence type="predicted"/>
<dbReference type="Proteomes" id="UP001160148">
    <property type="component" value="Unassembled WGS sequence"/>
</dbReference>
<dbReference type="InterPro" id="IPR051516">
    <property type="entry name" value="SETDB_methyltransferase"/>
</dbReference>
<evidence type="ECO:0000313" key="7">
    <source>
        <dbReference type="Proteomes" id="UP001160148"/>
    </source>
</evidence>
<dbReference type="SMART" id="SM00508">
    <property type="entry name" value="PostSET"/>
    <property type="match status" value="1"/>
</dbReference>
<dbReference type="GO" id="GO:0010629">
    <property type="term" value="P:negative regulation of gene expression"/>
    <property type="evidence" value="ECO:0007669"/>
    <property type="project" value="TreeGrafter"/>
</dbReference>
<evidence type="ECO:0000256" key="2">
    <source>
        <dbReference type="ARBA" id="ARBA00022603"/>
    </source>
</evidence>
<dbReference type="InterPro" id="IPR003616">
    <property type="entry name" value="Post-SET_dom"/>
</dbReference>
<dbReference type="GO" id="GO:0032259">
    <property type="term" value="P:methylation"/>
    <property type="evidence" value="ECO:0007669"/>
    <property type="project" value="UniProtKB-KW"/>
</dbReference>
<keyword evidence="4" id="KW-0539">Nucleus</keyword>
<dbReference type="SUPFAM" id="SSF82199">
    <property type="entry name" value="SET domain"/>
    <property type="match status" value="1"/>
</dbReference>
<keyword evidence="7" id="KW-1185">Reference proteome</keyword>
<evidence type="ECO:0000256" key="4">
    <source>
        <dbReference type="ARBA" id="ARBA00023242"/>
    </source>
</evidence>
<dbReference type="PANTHER" id="PTHR46024:SF1">
    <property type="entry name" value="HISTONE-LYSINE N-METHYLTRANSFERASE EGGLESS"/>
    <property type="match status" value="1"/>
</dbReference>
<evidence type="ECO:0000259" key="5">
    <source>
        <dbReference type="PROSITE" id="PS50868"/>
    </source>
</evidence>
<name>A0AAV0XCB0_9HEMI</name>
<dbReference type="PANTHER" id="PTHR46024">
    <property type="entry name" value="HISTONE-LYSINE N-METHYLTRANSFERASE EGGLESS"/>
    <property type="match status" value="1"/>
</dbReference>
<accession>A0AAV0XCB0</accession>
<dbReference type="Gene3D" id="2.30.30.140">
    <property type="match status" value="1"/>
</dbReference>
<evidence type="ECO:0000313" key="6">
    <source>
        <dbReference type="EMBL" id="CAI6365247.1"/>
    </source>
</evidence>
<sequence>MSDHHECINDNCQSKPNSMLYAAKKSVQSTCLIEPSTENLNDPQIAKLNCVLNNTEQIDNLVQQVDQTIPLLYIDVYKFDSQRKFKFDKEISIVDFDDSDIDIVSTRSLPVFSDDLPEEGKLIRHLLKYVHHKNIRLVCGESPSVNDDVPENIQEFVKEYLQKYPERRMVKFNKIQVVRTELHNLWCLARVKNLDASSVQLKFIDIVGEHTEWMYRGSNRLPWVAYFALSNIPAGTELAWNYNYMIGSMKHKRLMCHCGSKNCKGTLL</sequence>
<dbReference type="GO" id="GO:0046974">
    <property type="term" value="F:histone H3K9 methyltransferase activity"/>
    <property type="evidence" value="ECO:0007669"/>
    <property type="project" value="TreeGrafter"/>
</dbReference>
<comment type="subcellular location">
    <subcellularLocation>
        <location evidence="1">Nucleus</location>
    </subcellularLocation>
</comment>
<dbReference type="AlphaFoldDB" id="A0AAV0XCB0"/>
<comment type="caution">
    <text evidence="6">The sequence shown here is derived from an EMBL/GenBank/DDBJ whole genome shotgun (WGS) entry which is preliminary data.</text>
</comment>
<keyword evidence="2" id="KW-0489">Methyltransferase</keyword>
<gene>
    <name evidence="6" type="ORF">MEUPH1_LOCUS19984</name>
</gene>
<dbReference type="InterPro" id="IPR041292">
    <property type="entry name" value="Tudor_4"/>
</dbReference>
<evidence type="ECO:0000256" key="1">
    <source>
        <dbReference type="ARBA" id="ARBA00004123"/>
    </source>
</evidence>
<dbReference type="EMBL" id="CARXXK010000004">
    <property type="protein sequence ID" value="CAI6365247.1"/>
    <property type="molecule type" value="Genomic_DNA"/>
</dbReference>
<dbReference type="Pfam" id="PF18358">
    <property type="entry name" value="Tudor_4"/>
    <property type="match status" value="1"/>
</dbReference>
<feature type="domain" description="Post-SET" evidence="5">
    <location>
        <begin position="252"/>
        <end position="268"/>
    </location>
</feature>
<dbReference type="GO" id="GO:0005634">
    <property type="term" value="C:nucleus"/>
    <property type="evidence" value="ECO:0007669"/>
    <property type="project" value="UniProtKB-SubCell"/>
</dbReference>
<protein>
    <recommendedName>
        <fullName evidence="5">Post-SET domain-containing protein</fullName>
    </recommendedName>
</protein>
<dbReference type="GO" id="GO:0070828">
    <property type="term" value="P:heterochromatin organization"/>
    <property type="evidence" value="ECO:0007669"/>
    <property type="project" value="TreeGrafter"/>
</dbReference>
<dbReference type="InterPro" id="IPR046341">
    <property type="entry name" value="SET_dom_sf"/>
</dbReference>
<reference evidence="6 7" key="1">
    <citation type="submission" date="2023-01" db="EMBL/GenBank/DDBJ databases">
        <authorList>
            <person name="Whitehead M."/>
        </authorList>
    </citation>
    <scope>NUCLEOTIDE SEQUENCE [LARGE SCALE GENOMIC DNA]</scope>
</reference>
<organism evidence="6 7">
    <name type="scientific">Macrosiphum euphorbiae</name>
    <name type="common">potato aphid</name>
    <dbReference type="NCBI Taxonomy" id="13131"/>
    <lineage>
        <taxon>Eukaryota</taxon>
        <taxon>Metazoa</taxon>
        <taxon>Ecdysozoa</taxon>
        <taxon>Arthropoda</taxon>
        <taxon>Hexapoda</taxon>
        <taxon>Insecta</taxon>
        <taxon>Pterygota</taxon>
        <taxon>Neoptera</taxon>
        <taxon>Paraneoptera</taxon>
        <taxon>Hemiptera</taxon>
        <taxon>Sternorrhyncha</taxon>
        <taxon>Aphidomorpha</taxon>
        <taxon>Aphidoidea</taxon>
        <taxon>Aphididae</taxon>
        <taxon>Macrosiphini</taxon>
        <taxon>Macrosiphum</taxon>
    </lineage>
</organism>